<dbReference type="Gene3D" id="2.60.120.200">
    <property type="match status" value="1"/>
</dbReference>
<dbReference type="Proteomes" id="UP000033647">
    <property type="component" value="Unassembled WGS sequence"/>
</dbReference>
<comment type="caution">
    <text evidence="2">The sequence shown here is derived from an EMBL/GenBank/DDBJ whole genome shotgun (WGS) entry which is preliminary data.</text>
</comment>
<protein>
    <recommendedName>
        <fullName evidence="1">GH16 domain-containing protein</fullName>
    </recommendedName>
</protein>
<dbReference type="InterPro" id="IPR050546">
    <property type="entry name" value="Glycosyl_Hydrlase_16"/>
</dbReference>
<gene>
    <name evidence="2" type="ORF">TI39_contig5905g00002</name>
</gene>
<reference evidence="2 3" key="1">
    <citation type="submission" date="2015-03" db="EMBL/GenBank/DDBJ databases">
        <title>RNA-seq based gene annotation and comparative genomics of four Zymoseptoria species reveal species-specific pathogenicity related genes and transposable element activity.</title>
        <authorList>
            <person name="Grandaubert J."/>
            <person name="Bhattacharyya A."/>
            <person name="Stukenbrock E.H."/>
        </authorList>
    </citation>
    <scope>NUCLEOTIDE SEQUENCE [LARGE SCALE GENOMIC DNA]</scope>
    <source>
        <strain evidence="2 3">Zb18110</strain>
    </source>
</reference>
<dbReference type="SUPFAM" id="SSF49899">
    <property type="entry name" value="Concanavalin A-like lectins/glucanases"/>
    <property type="match status" value="1"/>
</dbReference>
<feature type="domain" description="GH16" evidence="1">
    <location>
        <begin position="55"/>
        <end position="365"/>
    </location>
</feature>
<dbReference type="CDD" id="cd02182">
    <property type="entry name" value="GH16_Strep_laminarinase_like"/>
    <property type="match status" value="1"/>
</dbReference>
<dbReference type="AlphaFoldDB" id="A0A0F4G4D3"/>
<evidence type="ECO:0000313" key="2">
    <source>
        <dbReference type="EMBL" id="KJX92154.1"/>
    </source>
</evidence>
<proteinExistence type="predicted"/>
<name>A0A0F4G4D3_9PEZI</name>
<organism evidence="2 3">
    <name type="scientific">Zymoseptoria brevis</name>
    <dbReference type="NCBI Taxonomy" id="1047168"/>
    <lineage>
        <taxon>Eukaryota</taxon>
        <taxon>Fungi</taxon>
        <taxon>Dikarya</taxon>
        <taxon>Ascomycota</taxon>
        <taxon>Pezizomycotina</taxon>
        <taxon>Dothideomycetes</taxon>
        <taxon>Dothideomycetidae</taxon>
        <taxon>Mycosphaerellales</taxon>
        <taxon>Mycosphaerellaceae</taxon>
        <taxon>Zymoseptoria</taxon>
    </lineage>
</organism>
<dbReference type="PANTHER" id="PTHR10963">
    <property type="entry name" value="GLYCOSYL HYDROLASE-RELATED"/>
    <property type="match status" value="1"/>
</dbReference>
<dbReference type="EMBL" id="LAFY01005860">
    <property type="protein sequence ID" value="KJX92154.1"/>
    <property type="molecule type" value="Genomic_DNA"/>
</dbReference>
<accession>A0A0F4G4D3</accession>
<dbReference type="GO" id="GO:0005975">
    <property type="term" value="P:carbohydrate metabolic process"/>
    <property type="evidence" value="ECO:0007669"/>
    <property type="project" value="InterPro"/>
</dbReference>
<dbReference type="GO" id="GO:0004553">
    <property type="term" value="F:hydrolase activity, hydrolyzing O-glycosyl compounds"/>
    <property type="evidence" value="ECO:0007669"/>
    <property type="project" value="InterPro"/>
</dbReference>
<dbReference type="PROSITE" id="PS51762">
    <property type="entry name" value="GH16_2"/>
    <property type="match status" value="1"/>
</dbReference>
<evidence type="ECO:0000313" key="3">
    <source>
        <dbReference type="Proteomes" id="UP000033647"/>
    </source>
</evidence>
<dbReference type="InterPro" id="IPR013320">
    <property type="entry name" value="ConA-like_dom_sf"/>
</dbReference>
<dbReference type="OrthoDB" id="192832at2759"/>
<dbReference type="STRING" id="1047168.A0A0F4G4D3"/>
<evidence type="ECO:0000259" key="1">
    <source>
        <dbReference type="PROSITE" id="PS51762"/>
    </source>
</evidence>
<dbReference type="PANTHER" id="PTHR10963:SF60">
    <property type="entry name" value="GRAM-NEGATIVE BACTERIA-BINDING PROTEIN 1-RELATED"/>
    <property type="match status" value="1"/>
</dbReference>
<sequence length="365" mass="39162">MECRMELFRCRGSREGGFSAQEMYISARSSGGKVCGLSFVGDRVVRSPFPVVVQSPLSLIPIPPQPTATMKSLAPLFLFAPLALASAPSTTNTQWKRTLFLDDFTGPANTLPSSSNWILQTGTQYSGGPSQWGTGEVETYTTSTANVRQAGNGSLLIIPQKSSSGQWTSARIETRANNFAAPVGGKLRIEARIKMPSVTTTNGQGYWPAFWALGGDFRSNRQSWPGVGEIDIMENVNAQTGVTNALHCGTNPGGPCNEPNGLGATTSCQGSICLGNFHIYEIVIDRTVSPERLNFWVDRVLHRTLTQSQLGATTWKNTIQKGFYVILNVAIGGSFPNAVAGRGTPNTATVGGRAMEVDYVAVWST</sequence>
<keyword evidence="3" id="KW-1185">Reference proteome</keyword>
<dbReference type="InterPro" id="IPR000757">
    <property type="entry name" value="Beta-glucanase-like"/>
</dbReference>
<dbReference type="Pfam" id="PF26113">
    <property type="entry name" value="GH16_XgeA"/>
    <property type="match status" value="1"/>
</dbReference>